<reference evidence="2" key="1">
    <citation type="submission" date="2021-01" db="UniProtKB">
        <authorList>
            <consortium name="EnsemblPlants"/>
        </authorList>
    </citation>
    <scope>IDENTIFICATION</scope>
</reference>
<keyword evidence="3" id="KW-1185">Reference proteome</keyword>
<dbReference type="EnsemblPlants" id="Kaladp0608s0001.1.v1.1">
    <property type="protein sequence ID" value="Kaladp0608s0001.1.v1.1"/>
    <property type="gene ID" value="Kaladp0608s0001.v1.1"/>
</dbReference>
<evidence type="ECO:0000313" key="2">
    <source>
        <dbReference type="EnsemblPlants" id="Kaladp0608s0001.1.v1.1"/>
    </source>
</evidence>
<sequence length="189" mass="20008">MSALTAKTIYNGILAQPPVVKFENQRDGRTSVSRSQPVLPYGDRRQAILSGGTRYPTLICSLSRSLPVEIGPEALPYGGWRLATAYTKVKRDGLICFAALSARCGAEQTQTITRESSTITVAPVDGKSDLSPKIDDGGSGFPPRDDDDGGGGGGGGGGNWSGGFFFFGFLALLGLLKDREQEGPYSDDR</sequence>
<dbReference type="GO" id="GO:0009507">
    <property type="term" value="C:chloroplast"/>
    <property type="evidence" value="ECO:0007669"/>
    <property type="project" value="TreeGrafter"/>
</dbReference>
<feature type="compositionally biased region" description="Basic and acidic residues" evidence="1">
    <location>
        <begin position="126"/>
        <end position="136"/>
    </location>
</feature>
<dbReference type="AlphaFoldDB" id="A0A7N0VFN3"/>
<evidence type="ECO:0000256" key="1">
    <source>
        <dbReference type="SAM" id="MobiDB-lite"/>
    </source>
</evidence>
<dbReference type="PANTHER" id="PTHR34938">
    <property type="entry name" value="PROTEIN FERTILITY RESTORER RF2, MITOCHONDRIAL"/>
    <property type="match status" value="1"/>
</dbReference>
<evidence type="ECO:0000313" key="3">
    <source>
        <dbReference type="Proteomes" id="UP000594263"/>
    </source>
</evidence>
<feature type="region of interest" description="Disordered" evidence="1">
    <location>
        <begin position="122"/>
        <end position="157"/>
    </location>
</feature>
<organism evidence="2 3">
    <name type="scientific">Kalanchoe fedtschenkoi</name>
    <name type="common">Lavender scallops</name>
    <name type="synonym">South American air plant</name>
    <dbReference type="NCBI Taxonomy" id="63787"/>
    <lineage>
        <taxon>Eukaryota</taxon>
        <taxon>Viridiplantae</taxon>
        <taxon>Streptophyta</taxon>
        <taxon>Embryophyta</taxon>
        <taxon>Tracheophyta</taxon>
        <taxon>Spermatophyta</taxon>
        <taxon>Magnoliopsida</taxon>
        <taxon>eudicotyledons</taxon>
        <taxon>Gunneridae</taxon>
        <taxon>Pentapetalae</taxon>
        <taxon>Saxifragales</taxon>
        <taxon>Crassulaceae</taxon>
        <taxon>Kalanchoe</taxon>
    </lineage>
</organism>
<dbReference type="Gramene" id="Kaladp0608s0001.1.v1.1">
    <property type="protein sequence ID" value="Kaladp0608s0001.1.v1.1"/>
    <property type="gene ID" value="Kaladp0608s0001.v1.1"/>
</dbReference>
<dbReference type="GO" id="GO:0010027">
    <property type="term" value="P:thylakoid membrane organization"/>
    <property type="evidence" value="ECO:0007669"/>
    <property type="project" value="TreeGrafter"/>
</dbReference>
<accession>A0A7N0VFN3</accession>
<dbReference type="Proteomes" id="UP000594263">
    <property type="component" value="Unplaced"/>
</dbReference>
<dbReference type="GO" id="GO:0009658">
    <property type="term" value="P:chloroplast organization"/>
    <property type="evidence" value="ECO:0007669"/>
    <property type="project" value="TreeGrafter"/>
</dbReference>
<dbReference type="PANTHER" id="PTHR34938:SF1">
    <property type="entry name" value="PROTEIN FERTILITY RESTORER RF2, MITOCHONDRIAL"/>
    <property type="match status" value="1"/>
</dbReference>
<name>A0A7N0VFN3_KALFE</name>
<protein>
    <submittedName>
        <fullName evidence="2">Uncharacterized protein</fullName>
    </submittedName>
</protein>
<proteinExistence type="predicted"/>
<dbReference type="InterPro" id="IPR040299">
    <property type="entry name" value="RF2K-like"/>
</dbReference>